<protein>
    <recommendedName>
        <fullName evidence="7">RDD domain-containing protein</fullName>
    </recommendedName>
</protein>
<dbReference type="Proteomes" id="UP000658127">
    <property type="component" value="Unassembled WGS sequence"/>
</dbReference>
<feature type="domain" description="RDD" evidence="7">
    <location>
        <begin position="65"/>
        <end position="144"/>
    </location>
</feature>
<keyword evidence="9" id="KW-1185">Reference proteome</keyword>
<dbReference type="EMBL" id="BMNE01000002">
    <property type="protein sequence ID" value="GGN77874.1"/>
    <property type="molecule type" value="Genomic_DNA"/>
</dbReference>
<keyword evidence="3 6" id="KW-1133">Transmembrane helix</keyword>
<reference evidence="9" key="1">
    <citation type="journal article" date="2019" name="Int. J. Syst. Evol. Microbiol.">
        <title>The Global Catalogue of Microorganisms (GCM) 10K type strain sequencing project: providing services to taxonomists for standard genome sequencing and annotation.</title>
        <authorList>
            <consortium name="The Broad Institute Genomics Platform"/>
            <consortium name="The Broad Institute Genome Sequencing Center for Infectious Disease"/>
            <person name="Wu L."/>
            <person name="Ma J."/>
        </authorList>
    </citation>
    <scope>NUCLEOTIDE SEQUENCE [LARGE SCALE GENOMIC DNA]</scope>
    <source>
        <strain evidence="9">CGMCC 4.7329</strain>
    </source>
</reference>
<dbReference type="Pfam" id="PF06271">
    <property type="entry name" value="RDD"/>
    <property type="match status" value="1"/>
</dbReference>
<proteinExistence type="predicted"/>
<feature type="transmembrane region" description="Helical" evidence="6">
    <location>
        <begin position="89"/>
        <end position="108"/>
    </location>
</feature>
<keyword evidence="4 6" id="KW-0472">Membrane</keyword>
<dbReference type="InterPro" id="IPR010432">
    <property type="entry name" value="RDD"/>
</dbReference>
<feature type="compositionally biased region" description="Basic and acidic residues" evidence="5">
    <location>
        <begin position="22"/>
        <end position="48"/>
    </location>
</feature>
<organism evidence="8 9">
    <name type="scientific">Nocardia rhizosphaerihabitans</name>
    <dbReference type="NCBI Taxonomy" id="1691570"/>
    <lineage>
        <taxon>Bacteria</taxon>
        <taxon>Bacillati</taxon>
        <taxon>Actinomycetota</taxon>
        <taxon>Actinomycetes</taxon>
        <taxon>Mycobacteriales</taxon>
        <taxon>Nocardiaceae</taxon>
        <taxon>Nocardia</taxon>
    </lineage>
</organism>
<evidence type="ECO:0000313" key="8">
    <source>
        <dbReference type="EMBL" id="GGN77874.1"/>
    </source>
</evidence>
<evidence type="ECO:0000256" key="6">
    <source>
        <dbReference type="SAM" id="Phobius"/>
    </source>
</evidence>
<evidence type="ECO:0000259" key="7">
    <source>
        <dbReference type="Pfam" id="PF06271"/>
    </source>
</evidence>
<accession>A0ABQ2KCV5</accession>
<evidence type="ECO:0000256" key="3">
    <source>
        <dbReference type="ARBA" id="ARBA00022989"/>
    </source>
</evidence>
<evidence type="ECO:0000256" key="2">
    <source>
        <dbReference type="ARBA" id="ARBA00022692"/>
    </source>
</evidence>
<name>A0ABQ2KCV5_9NOCA</name>
<gene>
    <name evidence="8" type="ORF">GCM10011610_24820</name>
</gene>
<comment type="subcellular location">
    <subcellularLocation>
        <location evidence="1">Membrane</location>
        <topology evidence="1">Multi-pass membrane protein</topology>
    </subcellularLocation>
</comment>
<evidence type="ECO:0000313" key="9">
    <source>
        <dbReference type="Proteomes" id="UP000658127"/>
    </source>
</evidence>
<evidence type="ECO:0000256" key="4">
    <source>
        <dbReference type="ARBA" id="ARBA00023136"/>
    </source>
</evidence>
<evidence type="ECO:0000256" key="5">
    <source>
        <dbReference type="SAM" id="MobiDB-lite"/>
    </source>
</evidence>
<evidence type="ECO:0000256" key="1">
    <source>
        <dbReference type="ARBA" id="ARBA00004141"/>
    </source>
</evidence>
<feature type="region of interest" description="Disordered" evidence="5">
    <location>
        <begin position="1"/>
        <end position="57"/>
    </location>
</feature>
<keyword evidence="2 6" id="KW-0812">Transmembrane</keyword>
<comment type="caution">
    <text evidence="8">The sequence shown here is derived from an EMBL/GenBank/DDBJ whole genome shotgun (WGS) entry which is preliminary data.</text>
</comment>
<sequence>MSTTLSHMSNAAPPRRATRNGGYERDADGRLKFVAPETREPTRPKDEFPLTGTTSSGDETGVIPAFLIDMTLHAAIGATTWYLAPGPTAVLYGILAWLGASFLHRTVVQRLARTTFGKCSFGLQLRHADGTYPSFWQLTVQWFRGGWCCFDLFGSAG</sequence>